<dbReference type="RefSeq" id="WP_066687097.1">
    <property type="nucleotide sequence ID" value="NZ_CP117025.1"/>
</dbReference>
<name>A0ABR5YGK3_9SPHN</name>
<dbReference type="Proteomes" id="UP000076609">
    <property type="component" value="Unassembled WGS sequence"/>
</dbReference>
<evidence type="ECO:0000313" key="1">
    <source>
        <dbReference type="EMBL" id="KZE18643.1"/>
    </source>
</evidence>
<comment type="caution">
    <text evidence="1">The sequence shown here is derived from an EMBL/GenBank/DDBJ whole genome shotgun (WGS) entry which is preliminary data.</text>
</comment>
<sequence length="264" mass="28485">MLLPPPAPAVEAAVATGFVPALDTEYRYHIEQERDEAGTIRRYATDRTVRFRRTPDGLVAQLTIDSVAGGLSDGPGAMFERAFATLKGRPIVYRLSDRGEVTGVVDRETVWTALIDAVAAQDGGDPAKKAMLQRLTAPLRTMPERQQVAMLGSMLTTLLAPDVVRRGVVAQHDIRQRATPPFDGGSEVTGTERIHAQGNALVEEQRLSGDVVASGGKASGRRISTITRRVDATTGMILTQQTTVRIDSDNATSIATTRITQRPL</sequence>
<gene>
    <name evidence="1" type="ORF">AVT10_00905</name>
</gene>
<accession>A0ABR5YGK3</accession>
<proteinExistence type="predicted"/>
<protein>
    <submittedName>
        <fullName evidence="1">Uncharacterized protein</fullName>
    </submittedName>
</protein>
<dbReference type="EMBL" id="LQQO01000001">
    <property type="protein sequence ID" value="KZE18643.1"/>
    <property type="molecule type" value="Genomic_DNA"/>
</dbReference>
<reference evidence="2" key="1">
    <citation type="submission" date="2016-01" db="EMBL/GenBank/DDBJ databases">
        <title>Draft genome of Chromobacterium sp. F49.</title>
        <authorList>
            <person name="Hong K.W."/>
        </authorList>
    </citation>
    <scope>NUCLEOTIDE SEQUENCE [LARGE SCALE GENOMIC DNA]</scope>
    <source>
        <strain evidence="2">CN3</strain>
    </source>
</reference>
<keyword evidence="2" id="KW-1185">Reference proteome</keyword>
<evidence type="ECO:0000313" key="2">
    <source>
        <dbReference type="Proteomes" id="UP000076609"/>
    </source>
</evidence>
<organism evidence="1 2">
    <name type="scientific">Sphingomonas hankookensis</name>
    <dbReference type="NCBI Taxonomy" id="563996"/>
    <lineage>
        <taxon>Bacteria</taxon>
        <taxon>Pseudomonadati</taxon>
        <taxon>Pseudomonadota</taxon>
        <taxon>Alphaproteobacteria</taxon>
        <taxon>Sphingomonadales</taxon>
        <taxon>Sphingomonadaceae</taxon>
        <taxon>Sphingomonas</taxon>
    </lineage>
</organism>